<keyword evidence="3" id="KW-1185">Reference proteome</keyword>
<dbReference type="Gene3D" id="2.160.20.10">
    <property type="entry name" value="Single-stranded right-handed beta-helix, Pectin lyase-like"/>
    <property type="match status" value="1"/>
</dbReference>
<dbReference type="AlphaFoldDB" id="A0A4R2BKU2"/>
<evidence type="ECO:0000313" key="3">
    <source>
        <dbReference type="Proteomes" id="UP000295689"/>
    </source>
</evidence>
<dbReference type="SUPFAM" id="SSF51126">
    <property type="entry name" value="Pectin lyase-like"/>
    <property type="match status" value="2"/>
</dbReference>
<dbReference type="Pfam" id="PF12708">
    <property type="entry name" value="Pect-lyase_RHGA_epim"/>
    <property type="match status" value="1"/>
</dbReference>
<proteinExistence type="predicted"/>
<dbReference type="InterPro" id="IPR012334">
    <property type="entry name" value="Pectin_lyas_fold"/>
</dbReference>
<dbReference type="RefSeq" id="WP_132001944.1">
    <property type="nucleotide sequence ID" value="NZ_JABUHM010000001.1"/>
</dbReference>
<keyword evidence="2" id="KW-0456">Lyase</keyword>
<dbReference type="InterPro" id="IPR006626">
    <property type="entry name" value="PbH1"/>
</dbReference>
<accession>A0A4R2BKU2</accession>
<evidence type="ECO:0000259" key="1">
    <source>
        <dbReference type="Pfam" id="PF12708"/>
    </source>
</evidence>
<sequence>MLHLDKKHDPRRNAFLIEKFSHHKGNLKTAIQETDELFDSLSNTAISGVMHSGSNINRFPFLFKKLGLGLVRSIATVSAHTPLSPYKTIADNREEVYPEWKSMLDDEYKQLQKEIHREVNILDCGAIGDGLTDNTDAFKKAIGHGRVKVIVPEGVFITKGIRLPSWTCLVGEGKGKSTIKLSDSAPKGMRLVTNSNHWRGNHHISVEALSLDWNIERLGDVQKTSTWGNHSSCLTYANVTCGWVKNVEGINPGLHCFDVSSTFYDYSGDGYRARGGSQYVWLDRLNGYGFGDDGITTHHSDNIFISNCHMSDPSGRAHAKGFSNSNGIEVDDGSRNVWLVHNSTTRCFGGVEVKAHHTSSAGNNVQIVGHLSVNDNRSYNFRHIGHHREADPDSKTASNIRATKIISIDPVDTELYKGSTPRAMVVSAYKNVVINQFTIIGDQEYDYRGNPVVAVQYKARNITLNSVSIRGFHSAGADIKIFGGKQHADQIALRNIYVEDSAQHAIDIGQGVAKIAVENIKALSTSGTYAIKAVHPPAELKGIYTEGYRLPAFINGKEYRTFS</sequence>
<comment type="caution">
    <text evidence="2">The sequence shown here is derived from an EMBL/GenBank/DDBJ whole genome shotgun (WGS) entry which is preliminary data.</text>
</comment>
<dbReference type="Proteomes" id="UP000295689">
    <property type="component" value="Unassembled WGS sequence"/>
</dbReference>
<dbReference type="InterPro" id="IPR011050">
    <property type="entry name" value="Pectin_lyase_fold/virulence"/>
</dbReference>
<protein>
    <submittedName>
        <fullName evidence="2">Pectate lyase-like protein</fullName>
    </submittedName>
</protein>
<organism evidence="2 3">
    <name type="scientific">Mesobacillus foraminis</name>
    <dbReference type="NCBI Taxonomy" id="279826"/>
    <lineage>
        <taxon>Bacteria</taxon>
        <taxon>Bacillati</taxon>
        <taxon>Bacillota</taxon>
        <taxon>Bacilli</taxon>
        <taxon>Bacillales</taxon>
        <taxon>Bacillaceae</taxon>
        <taxon>Mesobacillus</taxon>
    </lineage>
</organism>
<evidence type="ECO:0000313" key="2">
    <source>
        <dbReference type="EMBL" id="TCN27285.1"/>
    </source>
</evidence>
<name>A0A4R2BKU2_9BACI</name>
<feature type="domain" description="Rhamnogalacturonase A/B/Epimerase-like pectate lyase" evidence="1">
    <location>
        <begin position="119"/>
        <end position="335"/>
    </location>
</feature>
<dbReference type="EMBL" id="SLVV01000002">
    <property type="protein sequence ID" value="TCN27285.1"/>
    <property type="molecule type" value="Genomic_DNA"/>
</dbReference>
<dbReference type="InterPro" id="IPR024535">
    <property type="entry name" value="RHGA/B-epi-like_pectate_lyase"/>
</dbReference>
<dbReference type="GO" id="GO:0016829">
    <property type="term" value="F:lyase activity"/>
    <property type="evidence" value="ECO:0007669"/>
    <property type="project" value="UniProtKB-KW"/>
</dbReference>
<dbReference type="SMART" id="SM00710">
    <property type="entry name" value="PbH1"/>
    <property type="match status" value="5"/>
</dbReference>
<reference evidence="2 3" key="1">
    <citation type="journal article" date="2015" name="Stand. Genomic Sci.">
        <title>Genomic Encyclopedia of Bacterial and Archaeal Type Strains, Phase III: the genomes of soil and plant-associated and newly described type strains.</title>
        <authorList>
            <person name="Whitman W.B."/>
            <person name="Woyke T."/>
            <person name="Klenk H.P."/>
            <person name="Zhou Y."/>
            <person name="Lilburn T.G."/>
            <person name="Beck B.J."/>
            <person name="De Vos P."/>
            <person name="Vandamme P."/>
            <person name="Eisen J.A."/>
            <person name="Garrity G."/>
            <person name="Hugenholtz P."/>
            <person name="Kyrpides N.C."/>
        </authorList>
    </citation>
    <scope>NUCLEOTIDE SEQUENCE [LARGE SCALE GENOMIC DNA]</scope>
    <source>
        <strain evidence="2 3">CV53</strain>
    </source>
</reference>
<gene>
    <name evidence="2" type="ORF">EV146_102233</name>
</gene>